<keyword evidence="4" id="KW-0238">DNA-binding</keyword>
<gene>
    <name evidence="9" type="ORF">N7456_012799</name>
</gene>
<organism evidence="9 10">
    <name type="scientific">Penicillium angulare</name>
    <dbReference type="NCBI Taxonomy" id="116970"/>
    <lineage>
        <taxon>Eukaryota</taxon>
        <taxon>Fungi</taxon>
        <taxon>Dikarya</taxon>
        <taxon>Ascomycota</taxon>
        <taxon>Pezizomycotina</taxon>
        <taxon>Eurotiomycetes</taxon>
        <taxon>Eurotiomycetidae</taxon>
        <taxon>Eurotiales</taxon>
        <taxon>Aspergillaceae</taxon>
        <taxon>Penicillium</taxon>
    </lineage>
</organism>
<dbReference type="AlphaFoldDB" id="A0A9W9JW68"/>
<feature type="compositionally biased region" description="Basic and acidic residues" evidence="7">
    <location>
        <begin position="387"/>
        <end position="402"/>
    </location>
</feature>
<dbReference type="SMART" id="SM00066">
    <property type="entry name" value="GAL4"/>
    <property type="match status" value="1"/>
</dbReference>
<evidence type="ECO:0000256" key="3">
    <source>
        <dbReference type="ARBA" id="ARBA00023015"/>
    </source>
</evidence>
<proteinExistence type="predicted"/>
<dbReference type="SUPFAM" id="SSF57701">
    <property type="entry name" value="Zn2/Cys6 DNA-binding domain"/>
    <property type="match status" value="1"/>
</dbReference>
<name>A0A9W9JW68_9EURO</name>
<feature type="compositionally biased region" description="Pro residues" evidence="7">
    <location>
        <begin position="419"/>
        <end position="433"/>
    </location>
</feature>
<evidence type="ECO:0000256" key="4">
    <source>
        <dbReference type="ARBA" id="ARBA00023125"/>
    </source>
</evidence>
<feature type="compositionally biased region" description="Low complexity" evidence="7">
    <location>
        <begin position="55"/>
        <end position="67"/>
    </location>
</feature>
<dbReference type="GO" id="GO:0000981">
    <property type="term" value="F:DNA-binding transcription factor activity, RNA polymerase II-specific"/>
    <property type="evidence" value="ECO:0007669"/>
    <property type="project" value="InterPro"/>
</dbReference>
<evidence type="ECO:0000259" key="8">
    <source>
        <dbReference type="PROSITE" id="PS50048"/>
    </source>
</evidence>
<dbReference type="InterPro" id="IPR036864">
    <property type="entry name" value="Zn2-C6_fun-type_DNA-bd_sf"/>
</dbReference>
<dbReference type="PROSITE" id="PS00463">
    <property type="entry name" value="ZN2_CY6_FUNGAL_1"/>
    <property type="match status" value="1"/>
</dbReference>
<feature type="compositionally biased region" description="Polar residues" evidence="7">
    <location>
        <begin position="71"/>
        <end position="81"/>
    </location>
</feature>
<evidence type="ECO:0000256" key="7">
    <source>
        <dbReference type="SAM" id="MobiDB-lite"/>
    </source>
</evidence>
<feature type="compositionally biased region" description="Basic residues" evidence="7">
    <location>
        <begin position="477"/>
        <end position="486"/>
    </location>
</feature>
<dbReference type="PANTHER" id="PTHR47659">
    <property type="entry name" value="ZN(II)2CYS6 TRANSCRIPTION FACTOR (EUROFUNG)-RELATED"/>
    <property type="match status" value="1"/>
</dbReference>
<dbReference type="GO" id="GO:0003677">
    <property type="term" value="F:DNA binding"/>
    <property type="evidence" value="ECO:0007669"/>
    <property type="project" value="UniProtKB-KW"/>
</dbReference>
<dbReference type="EMBL" id="JAPQKH010000008">
    <property type="protein sequence ID" value="KAJ5083372.1"/>
    <property type="molecule type" value="Genomic_DNA"/>
</dbReference>
<reference evidence="9" key="1">
    <citation type="submission" date="2022-11" db="EMBL/GenBank/DDBJ databases">
        <authorList>
            <person name="Petersen C."/>
        </authorList>
    </citation>
    <scope>NUCLEOTIDE SEQUENCE</scope>
    <source>
        <strain evidence="9">IBT 30069</strain>
    </source>
</reference>
<feature type="domain" description="Zn(2)-C6 fungal-type" evidence="8">
    <location>
        <begin position="166"/>
        <end position="197"/>
    </location>
</feature>
<feature type="compositionally biased region" description="Polar residues" evidence="7">
    <location>
        <begin position="509"/>
        <end position="519"/>
    </location>
</feature>
<sequence>MQPLVLHPPSLTTAQFGQSRFNSGPERLPLNRPWPFNARGCSPQAPLPRQSMSGSPPTEEPVVTSEESTSRGYPTASSPAVTSAEEAVSNVHGRPQFPASVTESLPAPILARYGERPTPVYAAPPRLPPAPAPYPLSTLDPGLSGPGTRSLAQKTTRRTKAHVASACVNCKKKHLGCDPARPCRRCVLAGKASSCVDVTHKKRGRPPLKAEDSSLRSYSSHPDHSAVSAESQPSVPPHRSALHRPSSSRELRPMTDLQAISSPGSATAMRPSRGPQQRWSASVFPLTRPMDPTSTIPNAGGRRPFSSSGPPSYPPPAHAPAAFIPTTSSFNPVIKTGTTPASMDKRFPSYASPALPPPTSPQHHHPAGVPFLPYGASPSSSSIHYHPRVDPRIPPRLHRDPYPESPVRLPPIHQATASPGPPIPPPGPPPPGVPHHAHRLSDPYPTTWSMARDEFSRDHRAPISPQRGVGSMFSHSSHSHSSHHQRSSSSTSGPFNPVPRHLGPIDLSSAVSLGPSPSLTRVAPPASEPETQSQTESESRPIKRRKMALDDMVNG</sequence>
<reference evidence="9" key="2">
    <citation type="journal article" date="2023" name="IMA Fungus">
        <title>Comparative genomic study of the Penicillium genus elucidates a diverse pangenome and 15 lateral gene transfer events.</title>
        <authorList>
            <person name="Petersen C."/>
            <person name="Sorensen T."/>
            <person name="Nielsen M.R."/>
            <person name="Sondergaard T.E."/>
            <person name="Sorensen J.L."/>
            <person name="Fitzpatrick D.A."/>
            <person name="Frisvad J.C."/>
            <person name="Nielsen K.L."/>
        </authorList>
    </citation>
    <scope>NUCLEOTIDE SEQUENCE</scope>
    <source>
        <strain evidence="9">IBT 30069</strain>
    </source>
</reference>
<evidence type="ECO:0000256" key="5">
    <source>
        <dbReference type="ARBA" id="ARBA00023163"/>
    </source>
</evidence>
<feature type="compositionally biased region" description="Polar residues" evidence="7">
    <location>
        <begin position="10"/>
        <end position="22"/>
    </location>
</feature>
<keyword evidence="2" id="KW-0862">Zinc</keyword>
<keyword evidence="10" id="KW-1185">Reference proteome</keyword>
<feature type="region of interest" description="Disordered" evidence="7">
    <location>
        <begin position="200"/>
        <end position="555"/>
    </location>
</feature>
<keyword evidence="1" id="KW-0479">Metal-binding</keyword>
<evidence type="ECO:0000313" key="10">
    <source>
        <dbReference type="Proteomes" id="UP001149165"/>
    </source>
</evidence>
<protein>
    <recommendedName>
        <fullName evidence="8">Zn(2)-C6 fungal-type domain-containing protein</fullName>
    </recommendedName>
</protein>
<feature type="region of interest" description="Disordered" evidence="7">
    <location>
        <begin position="1"/>
        <end position="99"/>
    </location>
</feature>
<feature type="compositionally biased region" description="Basic and acidic residues" evidence="7">
    <location>
        <begin position="451"/>
        <end position="461"/>
    </location>
</feature>
<accession>A0A9W9JW68</accession>
<evidence type="ECO:0000313" key="9">
    <source>
        <dbReference type="EMBL" id="KAJ5083372.1"/>
    </source>
</evidence>
<evidence type="ECO:0000256" key="2">
    <source>
        <dbReference type="ARBA" id="ARBA00022833"/>
    </source>
</evidence>
<dbReference type="PANTHER" id="PTHR47659:SF4">
    <property type="entry name" value="ZN(II)2CYS6 TRANSCRIPTION FACTOR (EUROFUNG)"/>
    <property type="match status" value="1"/>
</dbReference>
<comment type="caution">
    <text evidence="9">The sequence shown here is derived from an EMBL/GenBank/DDBJ whole genome shotgun (WGS) entry which is preliminary data.</text>
</comment>
<dbReference type="Proteomes" id="UP001149165">
    <property type="component" value="Unassembled WGS sequence"/>
</dbReference>
<dbReference type="OrthoDB" id="5575144at2759"/>
<feature type="compositionally biased region" description="Polar residues" evidence="7">
    <location>
        <begin position="326"/>
        <end position="341"/>
    </location>
</feature>
<keyword evidence="3" id="KW-0805">Transcription regulation</keyword>
<dbReference type="InterPro" id="IPR050335">
    <property type="entry name" value="ERT1_acuK_gluconeogen_tf"/>
</dbReference>
<evidence type="ECO:0000256" key="1">
    <source>
        <dbReference type="ARBA" id="ARBA00022723"/>
    </source>
</evidence>
<dbReference type="GO" id="GO:0008270">
    <property type="term" value="F:zinc ion binding"/>
    <property type="evidence" value="ECO:0007669"/>
    <property type="project" value="InterPro"/>
</dbReference>
<evidence type="ECO:0000256" key="6">
    <source>
        <dbReference type="ARBA" id="ARBA00023242"/>
    </source>
</evidence>
<dbReference type="CDD" id="cd00067">
    <property type="entry name" value="GAL4"/>
    <property type="match status" value="1"/>
</dbReference>
<keyword evidence="6" id="KW-0539">Nucleus</keyword>
<keyword evidence="5" id="KW-0804">Transcription</keyword>
<dbReference type="InterPro" id="IPR001138">
    <property type="entry name" value="Zn2Cys6_DnaBD"/>
</dbReference>
<dbReference type="PROSITE" id="PS50048">
    <property type="entry name" value="ZN2_CY6_FUNGAL_2"/>
    <property type="match status" value="1"/>
</dbReference>